<dbReference type="GO" id="GO:0003917">
    <property type="term" value="F:DNA topoisomerase type I (single strand cut, ATP-independent) activity"/>
    <property type="evidence" value="ECO:0007669"/>
    <property type="project" value="UniProtKB-EC"/>
</dbReference>
<name>T1L4W6_TETUR</name>
<dbReference type="Pfam" id="PF01751">
    <property type="entry name" value="Toprim"/>
    <property type="match status" value="1"/>
</dbReference>
<dbReference type="FunFam" id="1.10.460.10:FF:000003">
    <property type="entry name" value="DNA topoisomerase"/>
    <property type="match status" value="1"/>
</dbReference>
<dbReference type="EC" id="5.6.2.1" evidence="3 11"/>
<comment type="function">
    <text evidence="10">Releases the supercoiling and torsional tension of DNA introduced during the DNA replication and transcription by transiently cleaving and rejoining one strand of the DNA duplex. Introduces a single-strand break via transesterification at a target site in duplex DNA. The scissile phosphodiester is attacked by the catalytic tyrosine of the enzyme, resulting in the formation of a DNA-(5'-phosphotyrosyl)-enzyme intermediate and the expulsion of a 3'-OH DNA strand. The free DNA strand than undergoes passage around the unbroken strand thus removing DNA supercoils. Finally, in the religation step, the DNA 3'-OH attacks the covalent intermediate to expel the active-site tyrosine and restore the DNA phosphodiester backbone. Weakly relaxes negative supercoils and displays a distinct preference for binding single-stranded DNA.</text>
</comment>
<dbReference type="InterPro" id="IPR034144">
    <property type="entry name" value="TOPRIM_TopoIII"/>
</dbReference>
<keyword evidence="7 11" id="KW-0799">Topoisomerase</keyword>
<dbReference type="SUPFAM" id="SSF56712">
    <property type="entry name" value="Prokaryotic type I DNA topoisomerase"/>
    <property type="match status" value="1"/>
</dbReference>
<dbReference type="GO" id="GO:0003677">
    <property type="term" value="F:DNA binding"/>
    <property type="evidence" value="ECO:0007669"/>
    <property type="project" value="UniProtKB-KW"/>
</dbReference>
<dbReference type="Pfam" id="PF01131">
    <property type="entry name" value="Topoisom_bac"/>
    <property type="match status" value="1"/>
</dbReference>
<dbReference type="EMBL" id="CAEY01001178">
    <property type="status" value="NOT_ANNOTATED_CDS"/>
    <property type="molecule type" value="Genomic_DNA"/>
</dbReference>
<dbReference type="Gene3D" id="3.40.50.140">
    <property type="match status" value="1"/>
</dbReference>
<evidence type="ECO:0000256" key="1">
    <source>
        <dbReference type="ARBA" id="ARBA00000213"/>
    </source>
</evidence>
<comment type="catalytic activity">
    <reaction evidence="1 11">
        <text>ATP-independent breakage of single-stranded DNA, followed by passage and rejoining.</text>
        <dbReference type="EC" id="5.6.2.1"/>
    </reaction>
</comment>
<evidence type="ECO:0000256" key="9">
    <source>
        <dbReference type="ARBA" id="ARBA00023235"/>
    </source>
</evidence>
<keyword evidence="4" id="KW-0479">Metal-binding</keyword>
<dbReference type="InterPro" id="IPR013824">
    <property type="entry name" value="Topo_IA_cen_sub1"/>
</dbReference>
<evidence type="ECO:0000256" key="6">
    <source>
        <dbReference type="ARBA" id="ARBA00022833"/>
    </source>
</evidence>
<dbReference type="Proteomes" id="UP000015104">
    <property type="component" value="Unassembled WGS sequence"/>
</dbReference>
<dbReference type="InterPro" id="IPR013497">
    <property type="entry name" value="Topo_IA_cen"/>
</dbReference>
<dbReference type="KEGG" id="tut:107370328"/>
<evidence type="ECO:0000256" key="2">
    <source>
        <dbReference type="ARBA" id="ARBA00009446"/>
    </source>
</evidence>
<evidence type="ECO:0000313" key="15">
    <source>
        <dbReference type="Proteomes" id="UP000015104"/>
    </source>
</evidence>
<dbReference type="InterPro" id="IPR003601">
    <property type="entry name" value="Topo_IA_2"/>
</dbReference>
<dbReference type="InterPro" id="IPR013826">
    <property type="entry name" value="Topo_IA_cen_sub3"/>
</dbReference>
<dbReference type="PANTHER" id="PTHR11390:SF21">
    <property type="entry name" value="DNA TOPOISOMERASE 3-ALPHA"/>
    <property type="match status" value="1"/>
</dbReference>
<keyword evidence="8 11" id="KW-0238">DNA-binding</keyword>
<reference evidence="14" key="2">
    <citation type="submission" date="2015-06" db="UniProtKB">
        <authorList>
            <consortium name="EnsemblMetazoa"/>
        </authorList>
    </citation>
    <scope>IDENTIFICATION</scope>
</reference>
<feature type="domain" description="Toprim" evidence="12">
    <location>
        <begin position="39"/>
        <end position="184"/>
    </location>
</feature>
<dbReference type="HOGENOM" id="CLU_002929_1_1_1"/>
<dbReference type="FunFam" id="1.10.290.10:FF:000001">
    <property type="entry name" value="DNA topoisomerase"/>
    <property type="match status" value="1"/>
</dbReference>
<feature type="domain" description="Topo IA-type catalytic" evidence="13">
    <location>
        <begin position="202"/>
        <end position="620"/>
    </location>
</feature>
<dbReference type="STRING" id="32264.T1L4W6"/>
<evidence type="ECO:0000256" key="7">
    <source>
        <dbReference type="ARBA" id="ARBA00023029"/>
    </source>
</evidence>
<proteinExistence type="inferred from homology"/>
<dbReference type="SMART" id="SM00436">
    <property type="entry name" value="TOP1Bc"/>
    <property type="match status" value="1"/>
</dbReference>
<dbReference type="CDD" id="cd03362">
    <property type="entry name" value="TOPRIM_TopoIA_TopoIII"/>
    <property type="match status" value="1"/>
</dbReference>
<comment type="similarity">
    <text evidence="2 11">Belongs to the type IA topoisomerase family.</text>
</comment>
<dbReference type="InterPro" id="IPR000380">
    <property type="entry name" value="Topo_IA"/>
</dbReference>
<sequence length="647" mass="74226">MFSFFQRSCFKNFENVIKYTYQCKSVRFRCDSNENTMKRVLNVAEKNDAAKNIAATLSKGNSSKREGFSKYNKIFEFDYNLPNEGQCKMVMTSVSGHLLSYDFDDRYRKWWSCDPVSLFDAPIVTKVTPDCARIQQTLEREVSNAKLLILWTDCDREGENIAFEIIKVCRAKRPNLKILRARFSEITFGAITRAINNLVAPDQRASDAVRIRQELDLRIGAAFTRFQTMLIQKIGEQVKDKLISYGSCQFPTLGFVVERYKQIKEFVSNPFWYVDVKVKRDNLIVEFKWDRGRLFDCDACLSLYHRILLNPRAKVTAVDGRRKTHWRPLPMDTVSLEKLASSKLRITAKQTMTIAEKLYNKGFISYPRTETNIFPSNLNLQPAVEAQVANQAWGSFASQILREGIHPRQGRKTDNAHPPIYPIKSADNLTADEAKIYELIVRHFLACVSADAVGFETSIKLDINGEGFHASGLIILERNYLDVYPYVKWYGKEIPDLRLNEVFVPDEIFMREGKTTPPSLLTESDLIALMEKHGIGTDATHAEHIETIKSRTYVSMTTDRKFLPDQLGLGLVDGYVAMGFELSRPHLRANLEKDLQAICDGQKDPNVVLREQIVLYKEIFSDAMRRSNLLSTNVQRCLRENITIRTS</sequence>
<dbReference type="OrthoDB" id="430051at2759"/>
<comment type="function">
    <text evidence="11">Introduces a single-strand break via transesterification at a target site in duplex DNA. Releases the supercoiling and torsional tension of DNA introduced during the DNA replication and transcription by transiently cleaving and rejoining one strand of the DNA duplex. The scissile phosphodiester is attacked by the catalytic tyrosine of the enzyme, resulting in the formation of a DNA-(5'-phosphotyrosyl)-enzyme intermediate and the expulsion of a 3'-OH DNA strand.</text>
</comment>
<keyword evidence="5" id="KW-0863">Zinc-finger</keyword>
<dbReference type="GO" id="GO:0006265">
    <property type="term" value="P:DNA topological change"/>
    <property type="evidence" value="ECO:0007669"/>
    <property type="project" value="InterPro"/>
</dbReference>
<dbReference type="PANTHER" id="PTHR11390">
    <property type="entry name" value="PROKARYOTIC DNA TOPOISOMERASE"/>
    <property type="match status" value="1"/>
</dbReference>
<keyword evidence="9 11" id="KW-0413">Isomerase</keyword>
<dbReference type="SMART" id="SM00493">
    <property type="entry name" value="TOPRIM"/>
    <property type="match status" value="1"/>
</dbReference>
<evidence type="ECO:0000259" key="12">
    <source>
        <dbReference type="PROSITE" id="PS50880"/>
    </source>
</evidence>
<accession>T1L4W6</accession>
<dbReference type="EnsemblMetazoa" id="tetur41g00370.1">
    <property type="protein sequence ID" value="tetur41g00370.1"/>
    <property type="gene ID" value="tetur41g00370"/>
</dbReference>
<dbReference type="Gene3D" id="1.10.460.10">
    <property type="entry name" value="Topoisomerase I, domain 2"/>
    <property type="match status" value="1"/>
</dbReference>
<dbReference type="GO" id="GO:0008270">
    <property type="term" value="F:zinc ion binding"/>
    <property type="evidence" value="ECO:0007669"/>
    <property type="project" value="UniProtKB-KW"/>
</dbReference>
<dbReference type="FunFam" id="3.40.50.140:FF:000003">
    <property type="entry name" value="DNA topoisomerase"/>
    <property type="match status" value="1"/>
</dbReference>
<dbReference type="InterPro" id="IPR006171">
    <property type="entry name" value="TOPRIM_dom"/>
</dbReference>
<dbReference type="OMA" id="MELAMGD"/>
<dbReference type="InterPro" id="IPR013825">
    <property type="entry name" value="Topo_IA_cen_sub2"/>
</dbReference>
<keyword evidence="6" id="KW-0862">Zinc</keyword>
<dbReference type="GO" id="GO:0005634">
    <property type="term" value="C:nucleus"/>
    <property type="evidence" value="ECO:0007669"/>
    <property type="project" value="TreeGrafter"/>
</dbReference>
<dbReference type="InterPro" id="IPR023405">
    <property type="entry name" value="Topo_IA_core_domain"/>
</dbReference>
<dbReference type="GO" id="GO:0006310">
    <property type="term" value="P:DNA recombination"/>
    <property type="evidence" value="ECO:0007669"/>
    <property type="project" value="TreeGrafter"/>
</dbReference>
<evidence type="ECO:0000256" key="5">
    <source>
        <dbReference type="ARBA" id="ARBA00022771"/>
    </source>
</evidence>
<evidence type="ECO:0000256" key="11">
    <source>
        <dbReference type="RuleBase" id="RU362092"/>
    </source>
</evidence>
<dbReference type="SMART" id="SM00437">
    <property type="entry name" value="TOP1Ac"/>
    <property type="match status" value="1"/>
</dbReference>
<keyword evidence="15" id="KW-1185">Reference proteome</keyword>
<reference evidence="15" key="1">
    <citation type="submission" date="2011-08" db="EMBL/GenBank/DDBJ databases">
        <authorList>
            <person name="Rombauts S."/>
        </authorList>
    </citation>
    <scope>NUCLEOTIDE SEQUENCE</scope>
    <source>
        <strain evidence="15">London</strain>
    </source>
</reference>
<dbReference type="PRINTS" id="PR00417">
    <property type="entry name" value="PRTPISMRASEI"/>
</dbReference>
<dbReference type="PROSITE" id="PS50880">
    <property type="entry name" value="TOPRIM"/>
    <property type="match status" value="1"/>
</dbReference>
<evidence type="ECO:0000313" key="14">
    <source>
        <dbReference type="EnsemblMetazoa" id="tetur41g00370.1"/>
    </source>
</evidence>
<dbReference type="GO" id="GO:0031422">
    <property type="term" value="C:RecQ family helicase-topoisomerase III complex"/>
    <property type="evidence" value="ECO:0007669"/>
    <property type="project" value="TreeGrafter"/>
</dbReference>
<dbReference type="Gene3D" id="2.70.20.10">
    <property type="entry name" value="Topoisomerase I, domain 3"/>
    <property type="match status" value="1"/>
</dbReference>
<evidence type="ECO:0000256" key="10">
    <source>
        <dbReference type="ARBA" id="ARBA00056363"/>
    </source>
</evidence>
<organism evidence="14 15">
    <name type="scientific">Tetranychus urticae</name>
    <name type="common">Two-spotted spider mite</name>
    <dbReference type="NCBI Taxonomy" id="32264"/>
    <lineage>
        <taxon>Eukaryota</taxon>
        <taxon>Metazoa</taxon>
        <taxon>Ecdysozoa</taxon>
        <taxon>Arthropoda</taxon>
        <taxon>Chelicerata</taxon>
        <taxon>Arachnida</taxon>
        <taxon>Acari</taxon>
        <taxon>Acariformes</taxon>
        <taxon>Trombidiformes</taxon>
        <taxon>Prostigmata</taxon>
        <taxon>Eleutherengona</taxon>
        <taxon>Raphignathae</taxon>
        <taxon>Tetranychoidea</taxon>
        <taxon>Tetranychidae</taxon>
        <taxon>Tetranychus</taxon>
    </lineage>
</organism>
<evidence type="ECO:0000256" key="4">
    <source>
        <dbReference type="ARBA" id="ARBA00022723"/>
    </source>
</evidence>
<dbReference type="PROSITE" id="PS52039">
    <property type="entry name" value="TOPO_IA_2"/>
    <property type="match status" value="1"/>
</dbReference>
<protein>
    <recommendedName>
        <fullName evidence="3 11">DNA topoisomerase</fullName>
        <ecNumber evidence="3 11">5.6.2.1</ecNumber>
    </recommendedName>
</protein>
<dbReference type="Gene3D" id="1.10.290.10">
    <property type="entry name" value="Topoisomerase I, domain 4"/>
    <property type="match status" value="1"/>
</dbReference>
<evidence type="ECO:0000256" key="8">
    <source>
        <dbReference type="ARBA" id="ARBA00023125"/>
    </source>
</evidence>
<dbReference type="CDD" id="cd00186">
    <property type="entry name" value="TOP1Ac"/>
    <property type="match status" value="1"/>
</dbReference>
<gene>
    <name evidence="14" type="primary">107370328</name>
</gene>
<dbReference type="eggNOG" id="KOG1956">
    <property type="taxonomic scope" value="Eukaryota"/>
</dbReference>
<dbReference type="AlphaFoldDB" id="T1L4W6"/>
<evidence type="ECO:0000256" key="3">
    <source>
        <dbReference type="ARBA" id="ARBA00012891"/>
    </source>
</evidence>
<dbReference type="GO" id="GO:0006281">
    <property type="term" value="P:DNA repair"/>
    <property type="evidence" value="ECO:0007669"/>
    <property type="project" value="TreeGrafter"/>
</dbReference>
<evidence type="ECO:0000259" key="13">
    <source>
        <dbReference type="PROSITE" id="PS52039"/>
    </source>
</evidence>
<dbReference type="InterPro" id="IPR003602">
    <property type="entry name" value="Topo_IA_DNA-bd_dom"/>
</dbReference>